<accession>F6FZ27</accession>
<dbReference type="Gene3D" id="2.40.128.200">
    <property type="match status" value="1"/>
</dbReference>
<feature type="domain" description="C-type lysozyme inhibitor" evidence="6">
    <location>
        <begin position="82"/>
        <end position="143"/>
    </location>
</feature>
<keyword evidence="1 5" id="KW-0732">Signal</keyword>
<dbReference type="Proteomes" id="UP000007953">
    <property type="component" value="Chromosome"/>
</dbReference>
<dbReference type="Pfam" id="PF09864">
    <property type="entry name" value="MliC"/>
    <property type="match status" value="1"/>
</dbReference>
<evidence type="ECO:0000256" key="5">
    <source>
        <dbReference type="SAM" id="SignalP"/>
    </source>
</evidence>
<reference evidence="7 8" key="1">
    <citation type="journal article" date="2011" name="J. Bacteriol.">
        <title>Complete genome sequence of the plant pathogen Ralstonia solanacearum strain Po82.</title>
        <authorList>
            <person name="Xu J."/>
            <person name="Zheng H.J."/>
            <person name="Liu L."/>
            <person name="Pan Z.C."/>
            <person name="Prior P."/>
            <person name="Tang B."/>
            <person name="Xu J.S."/>
            <person name="Zhang H."/>
            <person name="Tian Q."/>
            <person name="Zhang L.Q."/>
            <person name="Feng J."/>
        </authorList>
    </citation>
    <scope>NUCLEOTIDE SEQUENCE [LARGE SCALE GENOMIC DNA]</scope>
    <source>
        <strain evidence="7 8">Po82</strain>
    </source>
</reference>
<evidence type="ECO:0000256" key="3">
    <source>
        <dbReference type="ARBA" id="ARBA00023139"/>
    </source>
</evidence>
<gene>
    <name evidence="7" type="ordered locus">RSPO_c00959</name>
</gene>
<name>F6FZ27_RALS8</name>
<dbReference type="HOGENOM" id="CLU_1729885_0_0_4"/>
<dbReference type="KEGG" id="rsn:RSPO_c00959"/>
<feature type="signal peptide" evidence="5">
    <location>
        <begin position="1"/>
        <end position="33"/>
    </location>
</feature>
<sequence>MTFPGGRSMRRLPCAVVFSVAMLAGLSGEPALAQSSPSPAPGMSSEDLNTALDFAKAGIDKAIDQARAYAALPIRDPKDVRYACQDGKSLTVKYMTVGDTPLAAIVLDGKTLVFANVLSGSGARYASGRYVWWTQGPTGFLTDATLPANRNEVYRDCSETR</sequence>
<keyword evidence="4" id="KW-0449">Lipoprotein</keyword>
<dbReference type="AlphaFoldDB" id="F6FZ27"/>
<organism evidence="7 8">
    <name type="scientific">Ralstonia solanacearum (strain Po82)</name>
    <dbReference type="NCBI Taxonomy" id="1031711"/>
    <lineage>
        <taxon>Bacteria</taxon>
        <taxon>Pseudomonadati</taxon>
        <taxon>Pseudomonadota</taxon>
        <taxon>Betaproteobacteria</taxon>
        <taxon>Burkholderiales</taxon>
        <taxon>Burkholderiaceae</taxon>
        <taxon>Ralstonia</taxon>
        <taxon>Ralstonia solanacearum species complex</taxon>
    </lineage>
</organism>
<dbReference type="PATRIC" id="fig|1031711.3.peg.941"/>
<feature type="chain" id="PRO_5003334362" description="C-type lysozyme inhibitor domain-containing protein" evidence="5">
    <location>
        <begin position="34"/>
        <end position="161"/>
    </location>
</feature>
<dbReference type="SUPFAM" id="SSF141488">
    <property type="entry name" value="YdhA-like"/>
    <property type="match status" value="1"/>
</dbReference>
<keyword evidence="3" id="KW-0564">Palmitate</keyword>
<evidence type="ECO:0000256" key="2">
    <source>
        <dbReference type="ARBA" id="ARBA00023136"/>
    </source>
</evidence>
<evidence type="ECO:0000256" key="4">
    <source>
        <dbReference type="ARBA" id="ARBA00023288"/>
    </source>
</evidence>
<protein>
    <recommendedName>
        <fullName evidence="6">C-type lysozyme inhibitor domain-containing protein</fullName>
    </recommendedName>
</protein>
<dbReference type="InterPro" id="IPR036328">
    <property type="entry name" value="MliC_sf"/>
</dbReference>
<evidence type="ECO:0000256" key="1">
    <source>
        <dbReference type="ARBA" id="ARBA00022729"/>
    </source>
</evidence>
<keyword evidence="2" id="KW-0472">Membrane</keyword>
<proteinExistence type="predicted"/>
<dbReference type="eggNOG" id="COG3895">
    <property type="taxonomic scope" value="Bacteria"/>
</dbReference>
<evidence type="ECO:0000313" key="8">
    <source>
        <dbReference type="Proteomes" id="UP000007953"/>
    </source>
</evidence>
<dbReference type="EMBL" id="CP002819">
    <property type="protein sequence ID" value="AEG68260.1"/>
    <property type="molecule type" value="Genomic_DNA"/>
</dbReference>
<evidence type="ECO:0000259" key="6">
    <source>
        <dbReference type="Pfam" id="PF09864"/>
    </source>
</evidence>
<evidence type="ECO:0000313" key="7">
    <source>
        <dbReference type="EMBL" id="AEG68260.1"/>
    </source>
</evidence>
<dbReference type="InterPro" id="IPR018660">
    <property type="entry name" value="MliC"/>
</dbReference>